<feature type="compositionally biased region" description="Basic residues" evidence="1">
    <location>
        <begin position="87"/>
        <end position="106"/>
    </location>
</feature>
<dbReference type="AlphaFoldDB" id="A0A2K2D293"/>
<dbReference type="InParanoid" id="A0A2K2D293"/>
<evidence type="ECO:0000313" key="4">
    <source>
        <dbReference type="Proteomes" id="UP000008810"/>
    </source>
</evidence>
<dbReference type="EMBL" id="CM000882">
    <property type="protein sequence ID" value="PNT68400.1"/>
    <property type="molecule type" value="Genomic_DNA"/>
</dbReference>
<gene>
    <name evidence="2" type="ORF">BRADI_3g40096v3</name>
</gene>
<reference evidence="2 3" key="1">
    <citation type="journal article" date="2010" name="Nature">
        <title>Genome sequencing and analysis of the model grass Brachypodium distachyon.</title>
        <authorList>
            <consortium name="International Brachypodium Initiative"/>
        </authorList>
    </citation>
    <scope>NUCLEOTIDE SEQUENCE [LARGE SCALE GENOMIC DNA]</scope>
    <source>
        <strain evidence="2 3">Bd21</strain>
    </source>
</reference>
<organism evidence="2">
    <name type="scientific">Brachypodium distachyon</name>
    <name type="common">Purple false brome</name>
    <name type="synonym">Trachynia distachya</name>
    <dbReference type="NCBI Taxonomy" id="15368"/>
    <lineage>
        <taxon>Eukaryota</taxon>
        <taxon>Viridiplantae</taxon>
        <taxon>Streptophyta</taxon>
        <taxon>Embryophyta</taxon>
        <taxon>Tracheophyta</taxon>
        <taxon>Spermatophyta</taxon>
        <taxon>Magnoliopsida</taxon>
        <taxon>Liliopsida</taxon>
        <taxon>Poales</taxon>
        <taxon>Poaceae</taxon>
        <taxon>BOP clade</taxon>
        <taxon>Pooideae</taxon>
        <taxon>Stipodae</taxon>
        <taxon>Brachypodieae</taxon>
        <taxon>Brachypodium</taxon>
    </lineage>
</organism>
<feature type="region of interest" description="Disordered" evidence="1">
    <location>
        <begin position="1"/>
        <end position="118"/>
    </location>
</feature>
<protein>
    <submittedName>
        <fullName evidence="2 3">Uncharacterized protein</fullName>
    </submittedName>
</protein>
<evidence type="ECO:0000313" key="3">
    <source>
        <dbReference type="EnsemblPlants" id="PNT68400"/>
    </source>
</evidence>
<reference evidence="3" key="3">
    <citation type="submission" date="2018-08" db="UniProtKB">
        <authorList>
            <consortium name="EnsemblPlants"/>
        </authorList>
    </citation>
    <scope>IDENTIFICATION</scope>
    <source>
        <strain evidence="3">cv. Bd21</strain>
    </source>
</reference>
<dbReference type="EnsemblPlants" id="PNT68400">
    <property type="protein sequence ID" value="PNT68400"/>
    <property type="gene ID" value="BRADI_3g40096v3"/>
</dbReference>
<feature type="compositionally biased region" description="Low complexity" evidence="1">
    <location>
        <begin position="107"/>
        <end position="118"/>
    </location>
</feature>
<name>A0A2K2D293_BRADI</name>
<evidence type="ECO:0000313" key="2">
    <source>
        <dbReference type="EMBL" id="PNT68400.1"/>
    </source>
</evidence>
<accession>A0A2K2D293</accession>
<dbReference type="Proteomes" id="UP000008810">
    <property type="component" value="Chromosome 3"/>
</dbReference>
<proteinExistence type="predicted"/>
<sequence>MPPPLLLRPSRARRRRRSFCAPGSSLLPAVSPATCRTRAAADPYAPPPRPRHGRGGPRRFCFLSPSGELRHPHPERSRSSSSSGHGRPSRRRTRPCPAARGRRCRSRSTSTASAQTSSSVSGECEVEATWCSVSPPSASLAFVRSAICFAAFCPDFLISLMCGEAKTAEAGEDLDLRSSAVRSGLLSADFASLFAANLARQRQ</sequence>
<keyword evidence="4" id="KW-1185">Reference proteome</keyword>
<feature type="compositionally biased region" description="Basic and acidic residues" evidence="1">
    <location>
        <begin position="68"/>
        <end position="78"/>
    </location>
</feature>
<dbReference type="Gramene" id="PNT68400">
    <property type="protein sequence ID" value="PNT68400"/>
    <property type="gene ID" value="BRADI_3g40096v3"/>
</dbReference>
<evidence type="ECO:0000256" key="1">
    <source>
        <dbReference type="SAM" id="MobiDB-lite"/>
    </source>
</evidence>
<reference evidence="2" key="2">
    <citation type="submission" date="2017-06" db="EMBL/GenBank/DDBJ databases">
        <title>WGS assembly of Brachypodium distachyon.</title>
        <authorList>
            <consortium name="The International Brachypodium Initiative"/>
            <person name="Lucas S."/>
            <person name="Harmon-Smith M."/>
            <person name="Lail K."/>
            <person name="Tice H."/>
            <person name="Grimwood J."/>
            <person name="Bruce D."/>
            <person name="Barry K."/>
            <person name="Shu S."/>
            <person name="Lindquist E."/>
            <person name="Wang M."/>
            <person name="Pitluck S."/>
            <person name="Vogel J.P."/>
            <person name="Garvin D.F."/>
            <person name="Mockler T.C."/>
            <person name="Schmutz J."/>
            <person name="Rokhsar D."/>
            <person name="Bevan M.W."/>
        </authorList>
    </citation>
    <scope>NUCLEOTIDE SEQUENCE</scope>
    <source>
        <strain evidence="2">Bd21</strain>
    </source>
</reference>